<dbReference type="InterPro" id="IPR003347">
    <property type="entry name" value="JmjC_dom"/>
</dbReference>
<evidence type="ECO:0000256" key="4">
    <source>
        <dbReference type="ARBA" id="ARBA00023002"/>
    </source>
</evidence>
<dbReference type="Pfam" id="PF08007">
    <property type="entry name" value="JmjC_2"/>
    <property type="match status" value="1"/>
</dbReference>
<protein>
    <submittedName>
        <fullName evidence="7">Cupin</fullName>
    </submittedName>
</protein>
<evidence type="ECO:0000256" key="1">
    <source>
        <dbReference type="ARBA" id="ARBA00001954"/>
    </source>
</evidence>
<dbReference type="AlphaFoldDB" id="A0A2A5B3M3"/>
<dbReference type="Gene3D" id="2.60.120.650">
    <property type="entry name" value="Cupin"/>
    <property type="match status" value="1"/>
</dbReference>
<dbReference type="SMART" id="SM00558">
    <property type="entry name" value="JmjC"/>
    <property type="match status" value="1"/>
</dbReference>
<reference evidence="8" key="1">
    <citation type="submission" date="2017-08" db="EMBL/GenBank/DDBJ databases">
        <title>A dynamic microbial community with high functional redundancy inhabits the cold, oxic subseafloor aquifer.</title>
        <authorList>
            <person name="Tully B.J."/>
            <person name="Wheat C.G."/>
            <person name="Glazer B.T."/>
            <person name="Huber J.A."/>
        </authorList>
    </citation>
    <scope>NUCLEOTIDE SEQUENCE [LARGE SCALE GENOMIC DNA]</scope>
</reference>
<dbReference type="InterPro" id="IPR039994">
    <property type="entry name" value="NO66-like"/>
</dbReference>
<evidence type="ECO:0000256" key="2">
    <source>
        <dbReference type="ARBA" id="ARBA00022723"/>
    </source>
</evidence>
<keyword evidence="5" id="KW-0408">Iron</keyword>
<keyword evidence="2" id="KW-0479">Metal-binding</keyword>
<keyword evidence="4" id="KW-0560">Oxidoreductase</keyword>
<dbReference type="Gene3D" id="3.40.366.30">
    <property type="entry name" value="50S ribosomal protein L16 arginine hydroxylase, Chain A, Domain 2"/>
    <property type="match status" value="1"/>
</dbReference>
<evidence type="ECO:0000256" key="3">
    <source>
        <dbReference type="ARBA" id="ARBA00022964"/>
    </source>
</evidence>
<dbReference type="PROSITE" id="PS51184">
    <property type="entry name" value="JMJC"/>
    <property type="match status" value="1"/>
</dbReference>
<dbReference type="EMBL" id="NVVJ01000013">
    <property type="protein sequence ID" value="PCJ26092.1"/>
    <property type="molecule type" value="Genomic_DNA"/>
</dbReference>
<comment type="caution">
    <text evidence="7">The sequence shown here is derived from an EMBL/GenBank/DDBJ whole genome shotgun (WGS) entry which is preliminary data.</text>
</comment>
<name>A0A2A5B3M3_9GAMM</name>
<evidence type="ECO:0000256" key="5">
    <source>
        <dbReference type="ARBA" id="ARBA00023004"/>
    </source>
</evidence>
<dbReference type="GO" id="GO:0016706">
    <property type="term" value="F:2-oxoglutarate-dependent dioxygenase activity"/>
    <property type="evidence" value="ECO:0007669"/>
    <property type="project" value="TreeGrafter"/>
</dbReference>
<sequence length="383" mass="43029">MSTLQLNTLFSSEDFLKNYWQQKPVLLSELIPDFKDPVTPEELAGLACEELSESRLIKQLDSGSNELSHGPFAEQDFTCLPQTNWTLLVQAVDQWVEDVADVKRLFDFIPSWRVDDVMVSFAATGGGVGPHFDYYDVFLLQGQGQRHWKVGERCSSNVQLQPNSELGILENFEQVTEYTLSAGDALYIPPRFAHWGVAQSDSLCYSIGFRAPSVAEMIEGFSDFLMKEQDPAQRFEDTYCASKVLPGEIGLGQLDASFQNLLSRFSDKSNFSHWFGCYVTQPKYPELIQPAEAPLNAGQSISEFTLIKNPSSRFAFIESKPESCILLFVDGNMARFDMENLKAISQLCDVTSLNSETINALLKYKGMEELLRLLVNQGSLQLI</sequence>
<evidence type="ECO:0000313" key="7">
    <source>
        <dbReference type="EMBL" id="PCJ26092.1"/>
    </source>
</evidence>
<dbReference type="Pfam" id="PF20514">
    <property type="entry name" value="WHD_ROXA"/>
    <property type="match status" value="1"/>
</dbReference>
<proteinExistence type="predicted"/>
<accession>A0A2A5B3M3</accession>
<dbReference type="Proteomes" id="UP000218327">
    <property type="component" value="Unassembled WGS sequence"/>
</dbReference>
<keyword evidence="3" id="KW-0223">Dioxygenase</keyword>
<dbReference type="InterPro" id="IPR046799">
    <property type="entry name" value="ROXA-like_wH"/>
</dbReference>
<comment type="cofactor">
    <cofactor evidence="1">
        <name>Fe(2+)</name>
        <dbReference type="ChEBI" id="CHEBI:29033"/>
    </cofactor>
</comment>
<evidence type="ECO:0000259" key="6">
    <source>
        <dbReference type="PROSITE" id="PS51184"/>
    </source>
</evidence>
<evidence type="ECO:0000313" key="8">
    <source>
        <dbReference type="Proteomes" id="UP000218327"/>
    </source>
</evidence>
<dbReference type="SUPFAM" id="SSF51197">
    <property type="entry name" value="Clavaminate synthase-like"/>
    <property type="match status" value="1"/>
</dbReference>
<dbReference type="GO" id="GO:0046872">
    <property type="term" value="F:metal ion binding"/>
    <property type="evidence" value="ECO:0007669"/>
    <property type="project" value="UniProtKB-KW"/>
</dbReference>
<feature type="domain" description="JmjC" evidence="6">
    <location>
        <begin position="98"/>
        <end position="226"/>
    </location>
</feature>
<dbReference type="PANTHER" id="PTHR13096">
    <property type="entry name" value="MINA53 MYC INDUCED NUCLEAR ANTIGEN"/>
    <property type="match status" value="1"/>
</dbReference>
<gene>
    <name evidence="7" type="ORF">COA96_06230</name>
</gene>
<dbReference type="PANTHER" id="PTHR13096:SF8">
    <property type="entry name" value="RIBOSOMAL OXYGENASE 1"/>
    <property type="match status" value="1"/>
</dbReference>
<organism evidence="7 8">
    <name type="scientific">SAR86 cluster bacterium</name>
    <dbReference type="NCBI Taxonomy" id="2030880"/>
    <lineage>
        <taxon>Bacteria</taxon>
        <taxon>Pseudomonadati</taxon>
        <taxon>Pseudomonadota</taxon>
        <taxon>Gammaproteobacteria</taxon>
        <taxon>SAR86 cluster</taxon>
    </lineage>
</organism>